<keyword evidence="2 6" id="KW-1003">Cell membrane</keyword>
<keyword evidence="4 6" id="KW-1133">Transmembrane helix</keyword>
<accession>A0A9X4KUC0</accession>
<feature type="domain" description="VTT" evidence="7">
    <location>
        <begin position="15"/>
        <end position="83"/>
    </location>
</feature>
<evidence type="ECO:0000256" key="1">
    <source>
        <dbReference type="ARBA" id="ARBA00004651"/>
    </source>
</evidence>
<evidence type="ECO:0000256" key="5">
    <source>
        <dbReference type="ARBA" id="ARBA00023136"/>
    </source>
</evidence>
<proteinExistence type="inferred from homology"/>
<comment type="caution">
    <text evidence="8">The sequence shown here is derived from an EMBL/GenBank/DDBJ whole genome shotgun (WGS) entry which is preliminary data.</text>
</comment>
<feature type="transmembrane region" description="Helical" evidence="6">
    <location>
        <begin position="31"/>
        <end position="52"/>
    </location>
</feature>
<dbReference type="PANTHER" id="PTHR12677">
    <property type="entry name" value="GOLGI APPARATUS MEMBRANE PROTEIN TVP38-RELATED"/>
    <property type="match status" value="1"/>
</dbReference>
<dbReference type="Proteomes" id="UP001153404">
    <property type="component" value="Unassembled WGS sequence"/>
</dbReference>
<reference evidence="8" key="1">
    <citation type="submission" date="2022-10" db="EMBL/GenBank/DDBJ databases">
        <title>Comparative genomic analysis of Cohnella hashimotonis sp. nov., isolated from the International Space Station.</title>
        <authorList>
            <person name="Simpson A."/>
            <person name="Venkateswaran K."/>
        </authorList>
    </citation>
    <scope>NUCLEOTIDE SEQUENCE</scope>
    <source>
        <strain evidence="8">DSM 28161</strain>
    </source>
</reference>
<dbReference type="InterPro" id="IPR032816">
    <property type="entry name" value="VTT_dom"/>
</dbReference>
<keyword evidence="5 6" id="KW-0472">Membrane</keyword>
<comment type="subcellular location">
    <subcellularLocation>
        <location evidence="1 6">Cell membrane</location>
        <topology evidence="1 6">Multi-pass membrane protein</topology>
    </subcellularLocation>
</comment>
<evidence type="ECO:0000256" key="2">
    <source>
        <dbReference type="ARBA" id="ARBA00022475"/>
    </source>
</evidence>
<comment type="caution">
    <text evidence="6">Lacks conserved residue(s) required for the propagation of feature annotation.</text>
</comment>
<evidence type="ECO:0000256" key="4">
    <source>
        <dbReference type="ARBA" id="ARBA00022989"/>
    </source>
</evidence>
<dbReference type="RefSeq" id="WP_277532219.1">
    <property type="nucleotide sequence ID" value="NZ_JAPDIA010000003.1"/>
</dbReference>
<dbReference type="EMBL" id="JAPDIA010000003">
    <property type="protein sequence ID" value="MDG0810406.1"/>
    <property type="molecule type" value="Genomic_DNA"/>
</dbReference>
<name>A0A9X4KUC0_9BACL</name>
<comment type="similarity">
    <text evidence="6">Belongs to the TVP38/TMEM64 family.</text>
</comment>
<dbReference type="AlphaFoldDB" id="A0A9X4KUC0"/>
<dbReference type="InterPro" id="IPR015414">
    <property type="entry name" value="TMEM64"/>
</dbReference>
<evidence type="ECO:0000313" key="8">
    <source>
        <dbReference type="EMBL" id="MDG0810406.1"/>
    </source>
</evidence>
<keyword evidence="3 6" id="KW-0812">Transmembrane</keyword>
<keyword evidence="9" id="KW-1185">Reference proteome</keyword>
<protein>
    <recommendedName>
        <fullName evidence="6">TVP38/TMEM64 family membrane protein</fullName>
    </recommendedName>
</protein>
<evidence type="ECO:0000256" key="3">
    <source>
        <dbReference type="ARBA" id="ARBA00022692"/>
    </source>
</evidence>
<evidence type="ECO:0000256" key="6">
    <source>
        <dbReference type="RuleBase" id="RU366058"/>
    </source>
</evidence>
<dbReference type="GO" id="GO:0005886">
    <property type="term" value="C:plasma membrane"/>
    <property type="evidence" value="ECO:0007669"/>
    <property type="project" value="UniProtKB-SubCell"/>
</dbReference>
<sequence>MLIFFQVLQTVIAPIPGEVVQIAGGYIYGTFWGTVYISGGMLLGSMMAFYFTRLLGGTFIQKLLKKNNSRWISGMMDNKKVIYFPIHYFRYSWTPQGFIRICGRTDAYKAVKVFHDFISREIPLAISVRKHRS</sequence>
<dbReference type="Pfam" id="PF09335">
    <property type="entry name" value="VTT_dom"/>
    <property type="match status" value="1"/>
</dbReference>
<evidence type="ECO:0000313" key="9">
    <source>
        <dbReference type="Proteomes" id="UP001153404"/>
    </source>
</evidence>
<dbReference type="PANTHER" id="PTHR12677:SF59">
    <property type="entry name" value="GOLGI APPARATUS MEMBRANE PROTEIN TVP38-RELATED"/>
    <property type="match status" value="1"/>
</dbReference>
<organism evidence="8 9">
    <name type="scientific">Cohnella rhizosphaerae</name>
    <dbReference type="NCBI Taxonomy" id="1457232"/>
    <lineage>
        <taxon>Bacteria</taxon>
        <taxon>Bacillati</taxon>
        <taxon>Bacillota</taxon>
        <taxon>Bacilli</taxon>
        <taxon>Bacillales</taxon>
        <taxon>Paenibacillaceae</taxon>
        <taxon>Cohnella</taxon>
    </lineage>
</organism>
<gene>
    <name evidence="8" type="ORF">OMP40_14380</name>
</gene>
<evidence type="ECO:0000259" key="7">
    <source>
        <dbReference type="Pfam" id="PF09335"/>
    </source>
</evidence>